<evidence type="ECO:0000313" key="2">
    <source>
        <dbReference type="Proteomes" id="UP000305067"/>
    </source>
</evidence>
<dbReference type="OrthoDB" id="5076166at2759"/>
<dbReference type="GO" id="GO:0005506">
    <property type="term" value="F:iron ion binding"/>
    <property type="evidence" value="ECO:0007669"/>
    <property type="project" value="InterPro"/>
</dbReference>
<dbReference type="EMBL" id="ML178831">
    <property type="protein sequence ID" value="TFK99807.1"/>
    <property type="molecule type" value="Genomic_DNA"/>
</dbReference>
<protein>
    <recommendedName>
        <fullName evidence="3">Cytochrome P450</fullName>
    </recommendedName>
</protein>
<dbReference type="STRING" id="1884261.A0A5C3QF16"/>
<dbReference type="SUPFAM" id="SSF48264">
    <property type="entry name" value="Cytochrome P450"/>
    <property type="match status" value="1"/>
</dbReference>
<keyword evidence="2" id="KW-1185">Reference proteome</keyword>
<dbReference type="InterPro" id="IPR036396">
    <property type="entry name" value="Cyt_P450_sf"/>
</dbReference>
<dbReference type="GO" id="GO:0020037">
    <property type="term" value="F:heme binding"/>
    <property type="evidence" value="ECO:0007669"/>
    <property type="project" value="InterPro"/>
</dbReference>
<proteinExistence type="predicted"/>
<evidence type="ECO:0000313" key="1">
    <source>
        <dbReference type="EMBL" id="TFK99807.1"/>
    </source>
</evidence>
<gene>
    <name evidence="1" type="ORF">BDV98DRAFT_122708</name>
</gene>
<dbReference type="GO" id="GO:0016705">
    <property type="term" value="F:oxidoreductase activity, acting on paired donors, with incorporation or reduction of molecular oxygen"/>
    <property type="evidence" value="ECO:0007669"/>
    <property type="project" value="InterPro"/>
</dbReference>
<dbReference type="AlphaFoldDB" id="A0A5C3QF16"/>
<reference evidence="1 2" key="1">
    <citation type="journal article" date="2019" name="Nat. Ecol. Evol.">
        <title>Megaphylogeny resolves global patterns of mushroom evolution.</title>
        <authorList>
            <person name="Varga T."/>
            <person name="Krizsan K."/>
            <person name="Foldi C."/>
            <person name="Dima B."/>
            <person name="Sanchez-Garcia M."/>
            <person name="Sanchez-Ramirez S."/>
            <person name="Szollosi G.J."/>
            <person name="Szarkandi J.G."/>
            <person name="Papp V."/>
            <person name="Albert L."/>
            <person name="Andreopoulos W."/>
            <person name="Angelini C."/>
            <person name="Antonin V."/>
            <person name="Barry K.W."/>
            <person name="Bougher N.L."/>
            <person name="Buchanan P."/>
            <person name="Buyck B."/>
            <person name="Bense V."/>
            <person name="Catcheside P."/>
            <person name="Chovatia M."/>
            <person name="Cooper J."/>
            <person name="Damon W."/>
            <person name="Desjardin D."/>
            <person name="Finy P."/>
            <person name="Geml J."/>
            <person name="Haridas S."/>
            <person name="Hughes K."/>
            <person name="Justo A."/>
            <person name="Karasinski D."/>
            <person name="Kautmanova I."/>
            <person name="Kiss B."/>
            <person name="Kocsube S."/>
            <person name="Kotiranta H."/>
            <person name="LaButti K.M."/>
            <person name="Lechner B.E."/>
            <person name="Liimatainen K."/>
            <person name="Lipzen A."/>
            <person name="Lukacs Z."/>
            <person name="Mihaltcheva S."/>
            <person name="Morgado L.N."/>
            <person name="Niskanen T."/>
            <person name="Noordeloos M.E."/>
            <person name="Ohm R.A."/>
            <person name="Ortiz-Santana B."/>
            <person name="Ovrebo C."/>
            <person name="Racz N."/>
            <person name="Riley R."/>
            <person name="Savchenko A."/>
            <person name="Shiryaev A."/>
            <person name="Soop K."/>
            <person name="Spirin V."/>
            <person name="Szebenyi C."/>
            <person name="Tomsovsky M."/>
            <person name="Tulloss R.E."/>
            <person name="Uehling J."/>
            <person name="Grigoriev I.V."/>
            <person name="Vagvolgyi C."/>
            <person name="Papp T."/>
            <person name="Martin F.M."/>
            <person name="Miettinen O."/>
            <person name="Hibbett D.S."/>
            <person name="Nagy L.G."/>
        </authorList>
    </citation>
    <scope>NUCLEOTIDE SEQUENCE [LARGE SCALE GENOMIC DNA]</scope>
    <source>
        <strain evidence="1 2">CBS 309.79</strain>
    </source>
</reference>
<dbReference type="Gene3D" id="1.10.630.10">
    <property type="entry name" value="Cytochrome P450"/>
    <property type="match status" value="1"/>
</dbReference>
<dbReference type="Proteomes" id="UP000305067">
    <property type="component" value="Unassembled WGS sequence"/>
</dbReference>
<accession>A0A5C3QF16</accession>
<sequence length="131" mass="14883">MEPILLASAFLAVWGLLLLLKRLLRPNTLSDIRGPPSPSFFFGHEYQLLNQDEAGDFDFKHLEEYGTVWKVKTCLDVDNLVVADPLAVQHILYASGYMYPKRADISQNFKLVLGDGIVVAVCVHIRARRRR</sequence>
<evidence type="ECO:0008006" key="3">
    <source>
        <dbReference type="Google" id="ProtNLM"/>
    </source>
</evidence>
<organism evidence="1 2">
    <name type="scientific">Pterulicium gracile</name>
    <dbReference type="NCBI Taxonomy" id="1884261"/>
    <lineage>
        <taxon>Eukaryota</taxon>
        <taxon>Fungi</taxon>
        <taxon>Dikarya</taxon>
        <taxon>Basidiomycota</taxon>
        <taxon>Agaricomycotina</taxon>
        <taxon>Agaricomycetes</taxon>
        <taxon>Agaricomycetidae</taxon>
        <taxon>Agaricales</taxon>
        <taxon>Pleurotineae</taxon>
        <taxon>Pterulaceae</taxon>
        <taxon>Pterulicium</taxon>
    </lineage>
</organism>
<dbReference type="GO" id="GO:0004497">
    <property type="term" value="F:monooxygenase activity"/>
    <property type="evidence" value="ECO:0007669"/>
    <property type="project" value="InterPro"/>
</dbReference>
<name>A0A5C3QF16_9AGAR</name>